<keyword evidence="14" id="KW-1185">Reference proteome</keyword>
<protein>
    <recommendedName>
        <fullName evidence="3 10">Isopentenyl-diphosphate Delta-isomerase</fullName>
        <shortName evidence="10">IPP isomerase</shortName>
        <ecNumber evidence="3 10">5.3.3.2</ecNumber>
    </recommendedName>
    <alternativeName>
        <fullName evidence="10">IPP:DMAPP isomerase</fullName>
    </alternativeName>
    <alternativeName>
        <fullName evidence="10">Isopentenyl pyrophosphate isomerase</fullName>
    </alternativeName>
</protein>
<organism evidence="13 14">
    <name type="scientific">Ferrimonas lipolytica</name>
    <dbReference type="NCBI Taxonomy" id="2724191"/>
    <lineage>
        <taxon>Bacteria</taxon>
        <taxon>Pseudomonadati</taxon>
        <taxon>Pseudomonadota</taxon>
        <taxon>Gammaproteobacteria</taxon>
        <taxon>Alteromonadales</taxon>
        <taxon>Ferrimonadaceae</taxon>
        <taxon>Ferrimonas</taxon>
    </lineage>
</organism>
<comment type="cofactor">
    <cofactor evidence="10">
        <name>Mg(2+)</name>
        <dbReference type="ChEBI" id="CHEBI:18420"/>
    </cofactor>
    <text evidence="10">Binds 1 Mg(2+) ion per subunit. The magnesium ion binds only when substrate is bound.</text>
</comment>
<evidence type="ECO:0000313" key="13">
    <source>
        <dbReference type="EMBL" id="QIZ76705.1"/>
    </source>
</evidence>
<evidence type="ECO:0000256" key="4">
    <source>
        <dbReference type="ARBA" id="ARBA00022490"/>
    </source>
</evidence>
<evidence type="ECO:0000256" key="9">
    <source>
        <dbReference type="ARBA" id="ARBA00023235"/>
    </source>
</evidence>
<dbReference type="InterPro" id="IPR056375">
    <property type="entry name" value="Idi_bact"/>
</dbReference>
<name>A0A6H1UCA5_9GAMM</name>
<dbReference type="AlphaFoldDB" id="A0A6H1UCA5"/>
<dbReference type="InterPro" id="IPR015797">
    <property type="entry name" value="NUDIX_hydrolase-like_dom_sf"/>
</dbReference>
<accession>A0A6H1UCA5</accession>
<dbReference type="NCBIfam" id="NF002995">
    <property type="entry name" value="PRK03759.1"/>
    <property type="match status" value="1"/>
</dbReference>
<dbReference type="PANTHER" id="PTHR10885">
    <property type="entry name" value="ISOPENTENYL-DIPHOSPHATE DELTA-ISOMERASE"/>
    <property type="match status" value="1"/>
</dbReference>
<dbReference type="CDD" id="cd02885">
    <property type="entry name" value="NUDIX_IPP_Isomerase"/>
    <property type="match status" value="1"/>
</dbReference>
<dbReference type="HAMAP" id="MF_00202">
    <property type="entry name" value="Idi"/>
    <property type="match status" value="1"/>
</dbReference>
<feature type="active site" evidence="10 11">
    <location>
        <position position="113"/>
    </location>
</feature>
<evidence type="ECO:0000256" key="1">
    <source>
        <dbReference type="ARBA" id="ARBA00004826"/>
    </source>
</evidence>
<dbReference type="RefSeq" id="WP_168659966.1">
    <property type="nucleotide sequence ID" value="NZ_CP051180.1"/>
</dbReference>
<comment type="pathway">
    <text evidence="1 10">Isoprenoid biosynthesis; dimethylallyl diphosphate biosynthesis; dimethylallyl diphosphate from isopentenyl diphosphate: step 1/1.</text>
</comment>
<dbReference type="Gene3D" id="3.90.79.10">
    <property type="entry name" value="Nucleoside Triphosphate Pyrophosphohydrolase"/>
    <property type="match status" value="1"/>
</dbReference>
<dbReference type="Proteomes" id="UP000501602">
    <property type="component" value="Chromosome"/>
</dbReference>
<evidence type="ECO:0000256" key="8">
    <source>
        <dbReference type="ARBA" id="ARBA00023229"/>
    </source>
</evidence>
<dbReference type="EC" id="5.3.3.2" evidence="3 10"/>
<dbReference type="PANTHER" id="PTHR10885:SF0">
    <property type="entry name" value="ISOPENTENYL-DIPHOSPHATE DELTA-ISOMERASE"/>
    <property type="match status" value="1"/>
</dbReference>
<feature type="binding site" evidence="10">
    <location>
        <position position="25"/>
    </location>
    <ligand>
        <name>Mn(2+)</name>
        <dbReference type="ChEBI" id="CHEBI:29035"/>
    </ligand>
</feature>
<keyword evidence="7 10" id="KW-0464">Manganese</keyword>
<dbReference type="GO" id="GO:0050992">
    <property type="term" value="P:dimethylallyl diphosphate biosynthetic process"/>
    <property type="evidence" value="ECO:0007669"/>
    <property type="project" value="UniProtKB-UniRule"/>
</dbReference>
<reference evidence="13 14" key="1">
    <citation type="submission" date="2020-04" db="EMBL/GenBank/DDBJ databases">
        <title>Ferrimonas sp. S7 isolated from sea water.</title>
        <authorList>
            <person name="Bae S.S."/>
            <person name="Baek K."/>
        </authorList>
    </citation>
    <scope>NUCLEOTIDE SEQUENCE [LARGE SCALE GENOMIC DNA]</scope>
    <source>
        <strain evidence="13 14">S7</strain>
    </source>
</reference>
<feature type="binding site" evidence="10">
    <location>
        <position position="113"/>
    </location>
    <ligand>
        <name>Mn(2+)</name>
        <dbReference type="ChEBI" id="CHEBI:29035"/>
    </ligand>
</feature>
<dbReference type="KEGG" id="fes:HER31_07365"/>
<keyword evidence="5 10" id="KW-0479">Metal-binding</keyword>
<dbReference type="GO" id="GO:0009240">
    <property type="term" value="P:isopentenyl diphosphate biosynthetic process"/>
    <property type="evidence" value="ECO:0007669"/>
    <property type="project" value="TreeGrafter"/>
</dbReference>
<evidence type="ECO:0000256" key="7">
    <source>
        <dbReference type="ARBA" id="ARBA00023211"/>
    </source>
</evidence>
<keyword evidence="8 10" id="KW-0414">Isoprene biosynthesis</keyword>
<dbReference type="EMBL" id="CP051180">
    <property type="protein sequence ID" value="QIZ76705.1"/>
    <property type="molecule type" value="Genomic_DNA"/>
</dbReference>
<dbReference type="Pfam" id="PF00293">
    <property type="entry name" value="NUDIX"/>
    <property type="match status" value="1"/>
</dbReference>
<gene>
    <name evidence="10 13" type="primary">idi</name>
    <name evidence="13" type="ORF">HER31_07365</name>
</gene>
<feature type="binding site" evidence="10">
    <location>
        <position position="86"/>
    </location>
    <ligand>
        <name>Mg(2+)</name>
        <dbReference type="ChEBI" id="CHEBI:18420"/>
    </ligand>
</feature>
<evidence type="ECO:0000256" key="6">
    <source>
        <dbReference type="ARBA" id="ARBA00022842"/>
    </source>
</evidence>
<evidence type="ECO:0000256" key="3">
    <source>
        <dbReference type="ARBA" id="ARBA00012057"/>
    </source>
</evidence>
<dbReference type="NCBIfam" id="TIGR02150">
    <property type="entry name" value="IPP_isom_1"/>
    <property type="match status" value="1"/>
</dbReference>
<dbReference type="GO" id="GO:0004452">
    <property type="term" value="F:isopentenyl-diphosphate delta-isomerase activity"/>
    <property type="evidence" value="ECO:0007669"/>
    <property type="project" value="UniProtKB-UniRule"/>
</dbReference>
<comment type="subcellular location">
    <subcellularLocation>
        <location evidence="10">Cytoplasm</location>
    </subcellularLocation>
</comment>
<keyword evidence="4 10" id="KW-0963">Cytoplasm</keyword>
<comment type="function">
    <text evidence="10">Catalyzes the 1,3-allylic rearrangement of the homoallylic substrate isopentenyl (IPP) to its highly electrophilic allylic isomer, dimethylallyl diphosphate (DMAPP).</text>
</comment>
<dbReference type="GO" id="GO:0005737">
    <property type="term" value="C:cytoplasm"/>
    <property type="evidence" value="ECO:0007669"/>
    <property type="project" value="UniProtKB-SubCell"/>
</dbReference>
<comment type="similarity">
    <text evidence="2 10">Belongs to the IPP isomerase type 1 family.</text>
</comment>
<comment type="catalytic activity">
    <reaction evidence="10">
        <text>isopentenyl diphosphate = dimethylallyl diphosphate</text>
        <dbReference type="Rhea" id="RHEA:23284"/>
        <dbReference type="ChEBI" id="CHEBI:57623"/>
        <dbReference type="ChEBI" id="CHEBI:128769"/>
        <dbReference type="EC" id="5.3.3.2"/>
    </reaction>
</comment>
<evidence type="ECO:0000256" key="5">
    <source>
        <dbReference type="ARBA" id="ARBA00022723"/>
    </source>
</evidence>
<dbReference type="InterPro" id="IPR011876">
    <property type="entry name" value="IsopentenylPP_isomerase_typ1"/>
</dbReference>
<dbReference type="PROSITE" id="PS51462">
    <property type="entry name" value="NUDIX"/>
    <property type="match status" value="1"/>
</dbReference>
<keyword evidence="9 10" id="KW-0413">Isomerase</keyword>
<evidence type="ECO:0000256" key="11">
    <source>
        <dbReference type="PIRSR" id="PIRSR018427-1"/>
    </source>
</evidence>
<evidence type="ECO:0000256" key="2">
    <source>
        <dbReference type="ARBA" id="ARBA00007579"/>
    </source>
</evidence>
<comment type="cofactor">
    <cofactor evidence="10">
        <name>Mn(2+)</name>
        <dbReference type="ChEBI" id="CHEBI:29035"/>
    </cofactor>
    <text evidence="10">Binds 1 Mn(2+) ion per subunit.</text>
</comment>
<sequence>MTNELVVLVDEHGNCIGTEEKMAAHQKGLLHAAFSVFVFNSNHEMLLQRRAQHKYHSGGLWTNTCCSHPRPNETTDSAAHRRLVEEMGFDCPLQYKFEFIYHAKLDLGMTEHELDQVLFGYSDTLPKPNPAEVCEYRYIDLTSLEAELKQYPERYTAWFKLSYQQVRQHWLKLIKQVA</sequence>
<dbReference type="SUPFAM" id="SSF55811">
    <property type="entry name" value="Nudix"/>
    <property type="match status" value="1"/>
</dbReference>
<evidence type="ECO:0000313" key="14">
    <source>
        <dbReference type="Proteomes" id="UP000501602"/>
    </source>
</evidence>
<dbReference type="GO" id="GO:0046872">
    <property type="term" value="F:metal ion binding"/>
    <property type="evidence" value="ECO:0007669"/>
    <property type="project" value="UniProtKB-KW"/>
</dbReference>
<dbReference type="PIRSF" id="PIRSF018427">
    <property type="entry name" value="Isopntndiph_ism"/>
    <property type="match status" value="1"/>
</dbReference>
<dbReference type="UniPathway" id="UPA00059">
    <property type="reaction ID" value="UER00104"/>
</dbReference>
<feature type="binding site" evidence="10">
    <location>
        <position position="68"/>
    </location>
    <ligand>
        <name>Mn(2+)</name>
        <dbReference type="ChEBI" id="CHEBI:29035"/>
    </ligand>
</feature>
<feature type="active site" evidence="10 11">
    <location>
        <position position="66"/>
    </location>
</feature>
<dbReference type="InterPro" id="IPR000086">
    <property type="entry name" value="NUDIX_hydrolase_dom"/>
</dbReference>
<feature type="binding site" evidence="10">
    <location>
        <position position="111"/>
    </location>
    <ligand>
        <name>Mn(2+)</name>
        <dbReference type="ChEBI" id="CHEBI:29035"/>
    </ligand>
</feature>
<keyword evidence="6 10" id="KW-0460">Magnesium</keyword>
<proteinExistence type="inferred from homology"/>
<feature type="domain" description="Nudix hydrolase" evidence="12">
    <location>
        <begin position="29"/>
        <end position="161"/>
    </location>
</feature>
<evidence type="ECO:0000259" key="12">
    <source>
        <dbReference type="PROSITE" id="PS51462"/>
    </source>
</evidence>
<feature type="binding site" evidence="10">
    <location>
        <position position="31"/>
    </location>
    <ligand>
        <name>Mn(2+)</name>
        <dbReference type="ChEBI" id="CHEBI:29035"/>
    </ligand>
</feature>
<evidence type="ECO:0000256" key="10">
    <source>
        <dbReference type="HAMAP-Rule" id="MF_00202"/>
    </source>
</evidence>